<evidence type="ECO:0000259" key="1">
    <source>
        <dbReference type="Pfam" id="PF12872"/>
    </source>
</evidence>
<name>A0A0P1EAC7_9RHOB</name>
<keyword evidence="3" id="KW-1185">Reference proteome</keyword>
<evidence type="ECO:0000313" key="2">
    <source>
        <dbReference type="EMBL" id="CUH45454.1"/>
    </source>
</evidence>
<reference evidence="3" key="1">
    <citation type="submission" date="2015-09" db="EMBL/GenBank/DDBJ databases">
        <authorList>
            <person name="Rodrigo-Torres L."/>
            <person name="Arahal D.R."/>
        </authorList>
    </citation>
    <scope>NUCLEOTIDE SEQUENCE [LARGE SCALE GENOMIC DNA]</scope>
    <source>
        <strain evidence="3">CECT 4293</strain>
    </source>
</reference>
<feature type="domain" description="HTH OST-type" evidence="1">
    <location>
        <begin position="207"/>
        <end position="270"/>
    </location>
</feature>
<proteinExistence type="predicted"/>
<dbReference type="CDD" id="cd10146">
    <property type="entry name" value="LabA_like_C"/>
    <property type="match status" value="1"/>
</dbReference>
<dbReference type="Pfam" id="PF12872">
    <property type="entry name" value="OST-HTH"/>
    <property type="match status" value="1"/>
</dbReference>
<protein>
    <submittedName>
        <fullName evidence="2">OST-HTH/LOTUS domain protein</fullName>
    </submittedName>
</protein>
<dbReference type="InterPro" id="IPR025605">
    <property type="entry name" value="OST-HTH/LOTUS_dom"/>
</dbReference>
<organism evidence="2 3">
    <name type="scientific">Ruegeria atlantica</name>
    <dbReference type="NCBI Taxonomy" id="81569"/>
    <lineage>
        <taxon>Bacteria</taxon>
        <taxon>Pseudomonadati</taxon>
        <taxon>Pseudomonadota</taxon>
        <taxon>Alphaproteobacteria</taxon>
        <taxon>Rhodobacterales</taxon>
        <taxon>Roseobacteraceae</taxon>
        <taxon>Ruegeria</taxon>
    </lineage>
</organism>
<gene>
    <name evidence="2" type="ORF">RUM4293_04369</name>
</gene>
<evidence type="ECO:0000313" key="3">
    <source>
        <dbReference type="Proteomes" id="UP000050786"/>
    </source>
</evidence>
<accession>A0A0P1EAC7</accession>
<dbReference type="Gene3D" id="3.30.420.610">
    <property type="entry name" value="LOTUS domain-like"/>
    <property type="match status" value="1"/>
</dbReference>
<dbReference type="EMBL" id="CYPS01000067">
    <property type="protein sequence ID" value="CUH45454.1"/>
    <property type="molecule type" value="Genomic_DNA"/>
</dbReference>
<sequence>MTKKSDNALHAVQLEIERLLGRCLLQLQQYERLLKIIVAHHEISASTDAGGVVNVERKADTSVKTLGSLVTNLFGSYIVTNEIETSVETALSRPEATTSFGMRMHLKLSDADFAQTEKELRELVQLRNNLVHHFIDEHDLGSEEGCRSAQNALVAAYNRIDWHLEQLRGWDENMDQSRRAMAEFIQTDVFHDLVVNGIAPDGTVFWPAAGVVSCLREAARELAVDGWAPVVDAGRRIAEQYPDQLPAKYGCSSWRQVVHESRIFELRYREVDGKRAAWYRGKDNS</sequence>
<dbReference type="RefSeq" id="WP_082649392.1">
    <property type="nucleotide sequence ID" value="NZ_CYPS01000067.1"/>
</dbReference>
<dbReference type="Proteomes" id="UP000050786">
    <property type="component" value="Unassembled WGS sequence"/>
</dbReference>
<dbReference type="InterPro" id="IPR041966">
    <property type="entry name" value="LOTUS-like"/>
</dbReference>
<dbReference type="AlphaFoldDB" id="A0A0P1EAC7"/>